<keyword evidence="7" id="KW-0175">Coiled coil</keyword>
<dbReference type="InParanoid" id="I7LSY2"/>
<feature type="compositionally biased region" description="Polar residues" evidence="8">
    <location>
        <begin position="1940"/>
        <end position="1952"/>
    </location>
</feature>
<evidence type="ECO:0000256" key="5">
    <source>
        <dbReference type="ARBA" id="ARBA00022786"/>
    </source>
</evidence>
<dbReference type="Gene3D" id="3.30.2160.10">
    <property type="entry name" value="Hect, E3 ligase catalytic domain"/>
    <property type="match status" value="1"/>
</dbReference>
<dbReference type="Pfam" id="PF00632">
    <property type="entry name" value="HECT"/>
    <property type="match status" value="1"/>
</dbReference>
<evidence type="ECO:0000256" key="3">
    <source>
        <dbReference type="ARBA" id="ARBA00012485"/>
    </source>
</evidence>
<dbReference type="InterPro" id="IPR000569">
    <property type="entry name" value="HECT_dom"/>
</dbReference>
<dbReference type="Gene3D" id="3.30.2410.10">
    <property type="entry name" value="Hect, E3 ligase catalytic domain"/>
    <property type="match status" value="1"/>
</dbReference>
<feature type="coiled-coil region" evidence="7">
    <location>
        <begin position="1140"/>
        <end position="1171"/>
    </location>
</feature>
<dbReference type="SUPFAM" id="SSF56204">
    <property type="entry name" value="Hect, E3 ligase catalytic domain"/>
    <property type="match status" value="1"/>
</dbReference>
<dbReference type="EMBL" id="GG662466">
    <property type="protein sequence ID" value="EAR83836.2"/>
    <property type="molecule type" value="Genomic_DNA"/>
</dbReference>
<feature type="compositionally biased region" description="Basic and acidic residues" evidence="8">
    <location>
        <begin position="1813"/>
        <end position="1836"/>
    </location>
</feature>
<gene>
    <name evidence="10" type="ORF">TTHERM_00823990</name>
</gene>
<feature type="compositionally biased region" description="Acidic residues" evidence="8">
    <location>
        <begin position="1960"/>
        <end position="1979"/>
    </location>
</feature>
<comment type="pathway">
    <text evidence="2">Protein modification; protein ubiquitination.</text>
</comment>
<dbReference type="GeneID" id="7832272"/>
<feature type="region of interest" description="Disordered" evidence="8">
    <location>
        <begin position="1940"/>
        <end position="1980"/>
    </location>
</feature>
<feature type="region of interest" description="Disordered" evidence="8">
    <location>
        <begin position="1737"/>
        <end position="1756"/>
    </location>
</feature>
<feature type="compositionally biased region" description="Basic and acidic residues" evidence="8">
    <location>
        <begin position="1866"/>
        <end position="1875"/>
    </location>
</feature>
<dbReference type="eggNOG" id="KOG0939">
    <property type="taxonomic scope" value="Eukaryota"/>
</dbReference>
<feature type="active site" description="Glycyl thioester intermediate" evidence="6">
    <location>
        <position position="3140"/>
    </location>
</feature>
<keyword evidence="4 10" id="KW-0808">Transferase</keyword>
<dbReference type="GO" id="GO:0016567">
    <property type="term" value="P:protein ubiquitination"/>
    <property type="evidence" value="ECO:0007669"/>
    <property type="project" value="TreeGrafter"/>
</dbReference>
<dbReference type="FunFam" id="3.30.2410.10:FF:000003">
    <property type="entry name" value="probable E3 ubiquitin-protein ligase HERC4 isoform X1"/>
    <property type="match status" value="1"/>
</dbReference>
<accession>I7LSY2</accession>
<protein>
    <recommendedName>
        <fullName evidence="3">HECT-type E3 ubiquitin transferase</fullName>
        <ecNumber evidence="3">2.3.2.26</ecNumber>
    </recommendedName>
</protein>
<dbReference type="PANTHER" id="PTHR11254:SF440">
    <property type="entry name" value="E3 UBIQUITIN-PROTEIN LIGASE NEDD-4"/>
    <property type="match status" value="1"/>
</dbReference>
<dbReference type="EC" id="2.3.2.26" evidence="3"/>
<evidence type="ECO:0000256" key="7">
    <source>
        <dbReference type="SAM" id="Coils"/>
    </source>
</evidence>
<feature type="compositionally biased region" description="Basic residues" evidence="8">
    <location>
        <begin position="2114"/>
        <end position="2124"/>
    </location>
</feature>
<dbReference type="PROSITE" id="PS50237">
    <property type="entry name" value="HECT"/>
    <property type="match status" value="1"/>
</dbReference>
<comment type="catalytic activity">
    <reaction evidence="1">
        <text>S-ubiquitinyl-[E2 ubiquitin-conjugating enzyme]-L-cysteine + [acceptor protein]-L-lysine = [E2 ubiquitin-conjugating enzyme]-L-cysteine + N(6)-ubiquitinyl-[acceptor protein]-L-lysine.</text>
        <dbReference type="EC" id="2.3.2.26"/>
    </reaction>
</comment>
<dbReference type="OrthoDB" id="409931at2759"/>
<sequence>MKKDEAKLKDYLERVKNIKSEEDAINFFKYNTTKKNFHHQNQRPIDKIEFISMFELYDKIINSLVKQLEKCQEQEDNTIQCAEIEKKIADILNHYQWLLLTGKNRWSEEKLKDFIDLQCSYLVNLFALSFNPAVYFQIYKAIPINDYELEDRNQILAFLSHYDKNIDTMKQNLHDYFINCLNIDYPVHDNQKLYDEKVELFLQITENEYIQKHSSYSIIRKITQEILKPNKNESSSQKMQTNLICCLIHYIKLSLSSEFINSPFHSIMQCMSLLTQIYYDDKKKYKNKYKSLEFLKIKGEGAKELFEEISQYIEKYKDTEHVQYILDFLANLEYPKLFCSDVLAPIYEKSSLFYKYELFFCNVLEDIYEHCNQDTQLKYPISKVVLSNTMNLKDFIEISLQNVESLRYLMKTFQNMTQIQQQTSNIQRQNLIDLHQKLLNLHKQIYMSFARSEWIFDVAILEIYLAFSGQVFPEFYRFDMQSELQIKCVELIVKYVRKNTMLHCKYKNNRREVSVDEFFFMIKVYLKLIEENISSENYEEYLNNLFFNIEDLVQYCAEKRNEEGENTVSCLLLNLCFKSSNIEQMENYFNWKVENKVAKFEQCIDLFLKQGIQVYPYFDNFITCFTEKILNQNENLRGIYTRMIVKYNFCRLFDNSNSQVQLKLKKEGYDISIIELKNQIEFQIKNAIQEKNMLKKYFRELNLKEIVDQEYSFLYKRIIFWNNLKYEKMMVNTKGLLTSISNYASEEENTHHHLFKIYYEYSLQFVQFITCFTKKNLIGNHFSGINLNQKQIVQTFNIQQNIINLFQDKKDIIDRVGKYLLRVNSKEKFIDQLCSDEEEKIHNISQQTIVYLNYIAHSPRNLKLDSQVFTLLIDIIISVFYEFSNNNFNLIEDSKQQESQLLKKIDQVYIKNINIFNKFGQSFNQLQKEINTHYLNSIKNNELNDTDKSLNQNESPLVREKFFDLIQFSLSMLNNVSEKPENIIKFSVLLDKILQITSLTYKKTGKVGSNLNERYILMCQCLSRTQNDKIIQQYFEKILPSFQELVSKCADVSQQDHNKKHLSYVKLYQQKYTNIFSDQIILNEFMNNDDIQIDKINLQLGEISQLENKIIKVIDEKSEKICSKFDYLEQILKLEVIEKEQFAQKMQEQLIEKLEDLIKENQYEINQLASLLKSISLQAHPNSIQNRKQNNELILAIVSSLQHIIEPYEFDEQNIDQECSKEQSSQLKFELLLLYFIDQVQYKFDEKTEESLVEQILQKLLLSVNKNIPLNIYKLYFSNSILMKRLQAFSKNQFKYSKRGIALYNHLCKLVNESNDKSQQSEDKNIDVKPAFVASYLQLLTQFIDLHNSGDILYIISQLLSQCQQHNNLYDSIFYILCNILKTNEQFYSDSILCKIAIIDKINYINNLQQSNNNMDDFILENDSRYIKEQSPVENIISYKVFLEKYSVYFFAPSYYQEAVNTQQIRELIQKERKFSELKNLIQEIKNKKYFEQNELSIQIMKIIIDNEKTNIRLLHILVNLFPQVIFIFKDNLTEIISQALNVEYNINSASNFIQNVFEIVSIDQEFLEQYKSCLIQKLKEMIEQEISQAKLIEVAQLIFPMEKKYQRLLINYLAQQIKFEADNSKNYSLTNSQRWNLDYFNNLVYQKQLTKASNTQEEPNKFISQNLSKHIGSLLQNKEAYSSFFKEYQALMNSLGQDKERIFDYKNVVIQRDFGMLENLIESACSTFTQYHQQVNSNSQQNQQQKQSPQKEVPQIVKQEINNQKTKIEESKSKVEVQKKTPESSKSKEEKKEQSEDEWESEEGDDSDEDSQEKNRFKNDKIKEETKSQQDKDDNKNDEDEWEDDENDNESENSVEQDDQFQQNKKKESPKQKDEDDEDSSDYDHEGEKKQSGKKIKENNQKLENQTVNDNSIKPSESNQKDLSKIKDGLINQIMEKITNITEENFGQQSGKKLKDIEEIQNQEEEENNNYQDDEEGKIDDFAIDGYRDNEARDQDGEEEYKMQNVISFSLSENDQQEDEEEEEDEEKIKTENEFWNKYLVLKERWNVAKYYNIDKKEQEAMKQQIFEFLRDLRRQKEKIAIFVDIVKQLDEDDLKRYLHTKFPKFISLKGVSTKKNKKNKKQNQKDEKNKNQLSQVGNAFEDFTSDKIQDEEKKNDNNNNNEDDEYEELDEDEESNLEDGGDEEEEEEDEDERNLLHISSSEEDMSEEENEFDEDEDEYDEDEENSYYNQYGNGSGYHSESSHSQQDSHLDDEDDDHHDENSDKNKSLNDRQWSPVISSPNQENLIKLYMENLVYYDEKAIENIIQSFYFGSFSQIISNELLNPVHGPQLMDALFFLLVNPQLDKYEELKNDKDLEFFAKLGEKQLFLKNYLLLYDNSMSFFRNTFCTNQQNELLAYFTLDASHWQYLPQLSVIKKLKKITNYQQMSGLQTLIMLFGDKFKYVDIYENKKQIQVLNQISKFIKSTHIDLGKSVQDTPSQSQITIYSPVIRQIDIDNILHYYYFENLHFNTKSFLYSFLKKGLNSHSKYTITILEQFIESQSKFLIQDVIDLMNKGISDVQRILQQQDPNSKKFALSHLYEIFSDTEFNPIYESFKSFAANLRTLMRLYFKRVKKIEKSDQKAEMIKLQEVLNNQNLMKLFTHILRQLQYLHSNIIGIKQSGSTSVLDNDENGELQQIFQSFIPIVKLMYMLHPYYDIDTLVALQLSDVEQSDSLPELARISSKQQSSAKFEAINQNKLIEIVNEEEDKILKVDEFKRILEQGFCQIIKLFVGMDNQLFQKYIRVVSKDPQNLRSLDLDTRLYAIHQKAVKRAQKEQDCTMEIITLKVDRKCVFEDTFKTIMRQKPHQLIQKQFEVKFRKEDGIDQSGLTREWYSCISKELFDPRKGLFRVSSNKYIVYPSTTSYLVPDHITLFKFSGQIIAKSVLEGYLVGVDFPKFILKHLTGQPLKISDLDDIEPELTKNLLWILENPVEDLCLTFIYEFEEIGNKKTIELINGGKNIDVTDQNKKDYVDKLINYVMIQQIQPQIQSFLEGFFSIFPKSELYLVDWMELGTKIAGAQEIDFKELRANTTYQGGYSEISTLIQWFWEILMTFDDKMKRKFLFFLSGSYKIPLGGYKDMGFTISKIFDTQNLPVAHTCFNQLDLPQYEDKEILQKKLFQAILDGNESFGIA</sequence>
<feature type="region of interest" description="Disordered" evidence="8">
    <location>
        <begin position="1763"/>
        <end position="1926"/>
    </location>
</feature>
<dbReference type="GO" id="GO:0061630">
    <property type="term" value="F:ubiquitin protein ligase activity"/>
    <property type="evidence" value="ECO:0007669"/>
    <property type="project" value="UniProtKB-EC"/>
</dbReference>
<name>I7LSY2_TETTS</name>
<dbReference type="Proteomes" id="UP000009168">
    <property type="component" value="Unassembled WGS sequence"/>
</dbReference>
<dbReference type="PANTHER" id="PTHR11254">
    <property type="entry name" value="HECT DOMAIN UBIQUITIN-PROTEIN LIGASE"/>
    <property type="match status" value="1"/>
</dbReference>
<evidence type="ECO:0000313" key="10">
    <source>
        <dbReference type="EMBL" id="EAR83836.2"/>
    </source>
</evidence>
<dbReference type="CDD" id="cd00078">
    <property type="entry name" value="HECTc"/>
    <property type="match status" value="1"/>
</dbReference>
<feature type="region of interest" description="Disordered" evidence="8">
    <location>
        <begin position="2114"/>
        <end position="2278"/>
    </location>
</feature>
<dbReference type="GO" id="GO:0005737">
    <property type="term" value="C:cytoplasm"/>
    <property type="evidence" value="ECO:0007669"/>
    <property type="project" value="TreeGrafter"/>
</dbReference>
<feature type="compositionally biased region" description="Polar residues" evidence="8">
    <location>
        <begin position="1903"/>
        <end position="1919"/>
    </location>
</feature>
<dbReference type="InterPro" id="IPR035983">
    <property type="entry name" value="Hect_E3_ubiquitin_ligase"/>
</dbReference>
<feature type="compositionally biased region" description="Low complexity" evidence="8">
    <location>
        <begin position="2228"/>
        <end position="2249"/>
    </location>
</feature>
<dbReference type="RefSeq" id="XP_001031499.2">
    <property type="nucleotide sequence ID" value="XM_001031499.2"/>
</dbReference>
<feature type="compositionally biased region" description="Basic and acidic residues" evidence="8">
    <location>
        <begin position="1883"/>
        <end position="1902"/>
    </location>
</feature>
<feature type="compositionally biased region" description="Basic and acidic residues" evidence="8">
    <location>
        <begin position="2260"/>
        <end position="2271"/>
    </location>
</feature>
<proteinExistence type="predicted"/>
<dbReference type="GO" id="GO:0006511">
    <property type="term" value="P:ubiquitin-dependent protein catabolic process"/>
    <property type="evidence" value="ECO:0007669"/>
    <property type="project" value="TreeGrafter"/>
</dbReference>
<reference evidence="11" key="1">
    <citation type="journal article" date="2006" name="PLoS Biol.">
        <title>Macronuclear genome sequence of the ciliate Tetrahymena thermophila, a model eukaryote.</title>
        <authorList>
            <person name="Eisen J.A."/>
            <person name="Coyne R.S."/>
            <person name="Wu M."/>
            <person name="Wu D."/>
            <person name="Thiagarajan M."/>
            <person name="Wortman J.R."/>
            <person name="Badger J.H."/>
            <person name="Ren Q."/>
            <person name="Amedeo P."/>
            <person name="Jones K.M."/>
            <person name="Tallon L.J."/>
            <person name="Delcher A.L."/>
            <person name="Salzberg S.L."/>
            <person name="Silva J.C."/>
            <person name="Haas B.J."/>
            <person name="Majoros W.H."/>
            <person name="Farzad M."/>
            <person name="Carlton J.M."/>
            <person name="Smith R.K. Jr."/>
            <person name="Garg J."/>
            <person name="Pearlman R.E."/>
            <person name="Karrer K.M."/>
            <person name="Sun L."/>
            <person name="Manning G."/>
            <person name="Elde N.C."/>
            <person name="Turkewitz A.P."/>
            <person name="Asai D.J."/>
            <person name="Wilkes D.E."/>
            <person name="Wang Y."/>
            <person name="Cai H."/>
            <person name="Collins K."/>
            <person name="Stewart B.A."/>
            <person name="Lee S.R."/>
            <person name="Wilamowska K."/>
            <person name="Weinberg Z."/>
            <person name="Ruzzo W.L."/>
            <person name="Wloga D."/>
            <person name="Gaertig J."/>
            <person name="Frankel J."/>
            <person name="Tsao C.-C."/>
            <person name="Gorovsky M.A."/>
            <person name="Keeling P.J."/>
            <person name="Waller R.F."/>
            <person name="Patron N.J."/>
            <person name="Cherry J.M."/>
            <person name="Stover N.A."/>
            <person name="Krieger C.J."/>
            <person name="del Toro C."/>
            <person name="Ryder H.F."/>
            <person name="Williamson S.C."/>
            <person name="Barbeau R.A."/>
            <person name="Hamilton E.P."/>
            <person name="Orias E."/>
        </authorList>
    </citation>
    <scope>NUCLEOTIDE SEQUENCE [LARGE SCALE GENOMIC DNA]</scope>
    <source>
        <strain evidence="11">SB210</strain>
    </source>
</reference>
<evidence type="ECO:0000256" key="4">
    <source>
        <dbReference type="ARBA" id="ARBA00022679"/>
    </source>
</evidence>
<dbReference type="KEGG" id="tet:TTHERM_00823990"/>
<feature type="compositionally biased region" description="Acidic residues" evidence="8">
    <location>
        <begin position="1837"/>
        <end position="1860"/>
    </location>
</feature>
<feature type="compositionally biased region" description="Acidic residues" evidence="8">
    <location>
        <begin position="2163"/>
        <end position="2194"/>
    </location>
</feature>
<feature type="compositionally biased region" description="Acidic residues" evidence="8">
    <location>
        <begin position="2016"/>
        <end position="2027"/>
    </location>
</feature>
<dbReference type="SMART" id="SM00119">
    <property type="entry name" value="HECTc"/>
    <property type="match status" value="1"/>
</dbReference>
<keyword evidence="11" id="KW-1185">Reference proteome</keyword>
<dbReference type="Gene3D" id="3.90.1750.10">
    <property type="entry name" value="Hect, E3 ligase catalytic domains"/>
    <property type="match status" value="1"/>
</dbReference>
<feature type="compositionally biased region" description="Acidic residues" evidence="8">
    <location>
        <begin position="1796"/>
        <end position="1812"/>
    </location>
</feature>
<feature type="compositionally biased region" description="Acidic residues" evidence="8">
    <location>
        <begin position="2203"/>
        <end position="2227"/>
    </location>
</feature>
<evidence type="ECO:0000313" key="11">
    <source>
        <dbReference type="Proteomes" id="UP000009168"/>
    </source>
</evidence>
<feature type="domain" description="HECT" evidence="9">
    <location>
        <begin position="2846"/>
        <end position="3173"/>
    </location>
</feature>
<evidence type="ECO:0000259" key="9">
    <source>
        <dbReference type="PROSITE" id="PS50237"/>
    </source>
</evidence>
<organism evidence="10 11">
    <name type="scientific">Tetrahymena thermophila (strain SB210)</name>
    <dbReference type="NCBI Taxonomy" id="312017"/>
    <lineage>
        <taxon>Eukaryota</taxon>
        <taxon>Sar</taxon>
        <taxon>Alveolata</taxon>
        <taxon>Ciliophora</taxon>
        <taxon>Intramacronucleata</taxon>
        <taxon>Oligohymenophorea</taxon>
        <taxon>Hymenostomatida</taxon>
        <taxon>Tetrahymenina</taxon>
        <taxon>Tetrahymenidae</taxon>
        <taxon>Tetrahymena</taxon>
    </lineage>
</organism>
<feature type="compositionally biased region" description="Basic and acidic residues" evidence="8">
    <location>
        <begin position="2146"/>
        <end position="2158"/>
    </location>
</feature>
<evidence type="ECO:0000256" key="8">
    <source>
        <dbReference type="SAM" id="MobiDB-lite"/>
    </source>
</evidence>
<keyword evidence="5 6" id="KW-0833">Ubl conjugation pathway</keyword>
<evidence type="ECO:0000256" key="1">
    <source>
        <dbReference type="ARBA" id="ARBA00000885"/>
    </source>
</evidence>
<dbReference type="InterPro" id="IPR050409">
    <property type="entry name" value="E3_ubiq-protein_ligase"/>
</dbReference>
<evidence type="ECO:0000256" key="6">
    <source>
        <dbReference type="PROSITE-ProRule" id="PRU00104"/>
    </source>
</evidence>
<dbReference type="STRING" id="312017.I7LSY2"/>
<feature type="compositionally biased region" description="Basic and acidic residues" evidence="8">
    <location>
        <begin position="1767"/>
        <end position="1795"/>
    </location>
</feature>
<feature type="region of interest" description="Disordered" evidence="8">
    <location>
        <begin position="2009"/>
        <end position="2030"/>
    </location>
</feature>
<evidence type="ECO:0000256" key="2">
    <source>
        <dbReference type="ARBA" id="ARBA00004906"/>
    </source>
</evidence>